<dbReference type="AlphaFoldDB" id="A0A0F9K6Q5"/>
<proteinExistence type="predicted"/>
<organism evidence="1">
    <name type="scientific">marine sediment metagenome</name>
    <dbReference type="NCBI Taxonomy" id="412755"/>
    <lineage>
        <taxon>unclassified sequences</taxon>
        <taxon>metagenomes</taxon>
        <taxon>ecological metagenomes</taxon>
    </lineage>
</organism>
<name>A0A0F9K6Q5_9ZZZZ</name>
<reference evidence="1" key="1">
    <citation type="journal article" date="2015" name="Nature">
        <title>Complex archaea that bridge the gap between prokaryotes and eukaryotes.</title>
        <authorList>
            <person name="Spang A."/>
            <person name="Saw J.H."/>
            <person name="Jorgensen S.L."/>
            <person name="Zaremba-Niedzwiedzka K."/>
            <person name="Martijn J."/>
            <person name="Lind A.E."/>
            <person name="van Eijk R."/>
            <person name="Schleper C."/>
            <person name="Guy L."/>
            <person name="Ettema T.J."/>
        </authorList>
    </citation>
    <scope>NUCLEOTIDE SEQUENCE</scope>
</reference>
<accession>A0A0F9K6Q5</accession>
<evidence type="ECO:0000313" key="1">
    <source>
        <dbReference type="EMBL" id="KKM17773.1"/>
    </source>
</evidence>
<gene>
    <name evidence="1" type="ORF">LCGC14_1672470</name>
</gene>
<dbReference type="EMBL" id="LAZR01014375">
    <property type="protein sequence ID" value="KKM17773.1"/>
    <property type="molecule type" value="Genomic_DNA"/>
</dbReference>
<protein>
    <submittedName>
        <fullName evidence="1">Uncharacterized protein</fullName>
    </submittedName>
</protein>
<sequence>MNKRKLTAEDRRRMLEVANNAVQFVTRHYVIDLIADLEAAEAEIERLRLDNRCGRHGGYLDEDFCYPCHTENLIKAEAEVEGLVVAVKHIEDMAVPDEFLSDEERLKHIVKLAQAALEDAE</sequence>
<comment type="caution">
    <text evidence="1">The sequence shown here is derived from an EMBL/GenBank/DDBJ whole genome shotgun (WGS) entry which is preliminary data.</text>
</comment>